<reference evidence="1 2" key="1">
    <citation type="submission" date="2015-06" db="EMBL/GenBank/DDBJ databases">
        <title>Draft genome sequence of an Alphaproteobacteria species associated to the Mediterranean sponge Oscarella lobularis.</title>
        <authorList>
            <person name="Jourda C."/>
            <person name="Santini S."/>
            <person name="Claverie J.-M."/>
        </authorList>
    </citation>
    <scope>NUCLEOTIDE SEQUENCE [LARGE SCALE GENOMIC DNA]</scope>
    <source>
        <strain evidence="1">IGS</strain>
    </source>
</reference>
<proteinExistence type="predicted"/>
<evidence type="ECO:0000313" key="2">
    <source>
        <dbReference type="Proteomes" id="UP000037178"/>
    </source>
</evidence>
<dbReference type="EMBL" id="LFTY01000001">
    <property type="protein sequence ID" value="KMW60198.1"/>
    <property type="molecule type" value="Genomic_DNA"/>
</dbReference>
<dbReference type="RefSeq" id="WP_049641303.1">
    <property type="nucleotide sequence ID" value="NZ_LFTY01000001.1"/>
</dbReference>
<dbReference type="OrthoDB" id="7356934at2"/>
<evidence type="ECO:0000313" key="1">
    <source>
        <dbReference type="EMBL" id="KMW60198.1"/>
    </source>
</evidence>
<dbReference type="InterPro" id="IPR021955">
    <property type="entry name" value="DUF3572"/>
</dbReference>
<sequence>MTPEYAEKIAVSALAWLAQDDDLMPVFLGATGSSADDLRAQASDPAFLVSVLDFILMDDKWVIGFCDSENISYEIPMHARHALPGGADMHWT</sequence>
<gene>
    <name evidence="1" type="ORF">AIOL_000351</name>
</gene>
<dbReference type="PATRIC" id="fig|1675527.3.peg.398"/>
<keyword evidence="2" id="KW-1185">Reference proteome</keyword>
<dbReference type="Pfam" id="PF12096">
    <property type="entry name" value="DUF3572"/>
    <property type="match status" value="1"/>
</dbReference>
<comment type="caution">
    <text evidence="1">The sequence shown here is derived from an EMBL/GenBank/DDBJ whole genome shotgun (WGS) entry which is preliminary data.</text>
</comment>
<evidence type="ECO:0008006" key="3">
    <source>
        <dbReference type="Google" id="ProtNLM"/>
    </source>
</evidence>
<accession>A0A0J9H3H5</accession>
<protein>
    <recommendedName>
        <fullName evidence="3">DUF3572 domain-containing protein</fullName>
    </recommendedName>
</protein>
<name>A0A0J9H3H5_9RHOB</name>
<dbReference type="STRING" id="1675527.AIOL_000351"/>
<dbReference type="Proteomes" id="UP000037178">
    <property type="component" value="Unassembled WGS sequence"/>
</dbReference>
<dbReference type="AlphaFoldDB" id="A0A0J9H3H5"/>
<organism evidence="1 2">
    <name type="scientific">Candidatus Rhodobacter oscarellae</name>
    <dbReference type="NCBI Taxonomy" id="1675527"/>
    <lineage>
        <taxon>Bacteria</taxon>
        <taxon>Pseudomonadati</taxon>
        <taxon>Pseudomonadota</taxon>
        <taxon>Alphaproteobacteria</taxon>
        <taxon>Rhodobacterales</taxon>
        <taxon>Rhodobacter group</taxon>
        <taxon>Rhodobacter</taxon>
    </lineage>
</organism>